<evidence type="ECO:0000313" key="2">
    <source>
        <dbReference type="Proteomes" id="UP000189274"/>
    </source>
</evidence>
<organism evidence="1 2">
    <name type="scientific">Pichia kudriavzevii</name>
    <name type="common">Yeast</name>
    <name type="synonym">Issatchenkia orientalis</name>
    <dbReference type="NCBI Taxonomy" id="4909"/>
    <lineage>
        <taxon>Eukaryota</taxon>
        <taxon>Fungi</taxon>
        <taxon>Dikarya</taxon>
        <taxon>Ascomycota</taxon>
        <taxon>Saccharomycotina</taxon>
        <taxon>Pichiomycetes</taxon>
        <taxon>Pichiales</taxon>
        <taxon>Pichiaceae</taxon>
        <taxon>Pichia</taxon>
    </lineage>
</organism>
<gene>
    <name evidence="1" type="ORF">BOH78_0282</name>
</gene>
<sequence length="62" mass="7365">MEENGEWVQERHPGTEARKRRVCGECVEEENRYCILHTHPVENLTKITSKFVIQLFNCVYTI</sequence>
<proteinExistence type="predicted"/>
<comment type="caution">
    <text evidence="1">The sequence shown here is derived from an EMBL/GenBank/DDBJ whole genome shotgun (WGS) entry which is preliminary data.</text>
</comment>
<evidence type="ECO:0000313" key="1">
    <source>
        <dbReference type="EMBL" id="ONH77808.1"/>
    </source>
</evidence>
<name>A0A1V2LV01_PICKU</name>
<dbReference type="AlphaFoldDB" id="A0A1V2LV01"/>
<dbReference type="Proteomes" id="UP000189274">
    <property type="component" value="Unassembled WGS sequence"/>
</dbReference>
<reference evidence="2" key="1">
    <citation type="journal article" date="2017" name="Genome Announc.">
        <title>Genome sequences of Cyberlindnera fabianii 65, Pichia kudriavzevii 129, and Saccharomyces cerevisiae 131 isolated from fermented masau fruits in Zimbabwe.</title>
        <authorList>
            <person name="van Rijswijck I.M.H."/>
            <person name="Derks M.F.L."/>
            <person name="Abee T."/>
            <person name="de Ridder D."/>
            <person name="Smid E.J."/>
        </authorList>
    </citation>
    <scope>NUCLEOTIDE SEQUENCE [LARGE SCALE GENOMIC DNA]</scope>
    <source>
        <strain evidence="2">129</strain>
    </source>
</reference>
<protein>
    <submittedName>
        <fullName evidence="1">Uncharacterized protein</fullName>
    </submittedName>
</protein>
<dbReference type="EMBL" id="MQVM01000001">
    <property type="protein sequence ID" value="ONH77808.1"/>
    <property type="molecule type" value="Genomic_DNA"/>
</dbReference>
<accession>A0A1V2LV01</accession>